<proteinExistence type="predicted"/>
<reference evidence="2 3" key="1">
    <citation type="submission" date="2018-03" db="EMBL/GenBank/DDBJ databases">
        <title>Genomic Encyclopedia of Archaeal and Bacterial Type Strains, Phase II (KMG-II): from individual species to whole genera.</title>
        <authorList>
            <person name="Goeker M."/>
        </authorList>
    </citation>
    <scope>NUCLEOTIDE SEQUENCE [LARGE SCALE GENOMIC DNA]</scope>
    <source>
        <strain evidence="2 3">DSM 45312</strain>
    </source>
</reference>
<keyword evidence="3" id="KW-1185">Reference proteome</keyword>
<evidence type="ECO:0000313" key="2">
    <source>
        <dbReference type="EMBL" id="PSK96593.1"/>
    </source>
</evidence>
<accession>A0A2P8DHB6</accession>
<evidence type="ECO:0000259" key="1">
    <source>
        <dbReference type="Pfam" id="PF20058"/>
    </source>
</evidence>
<sequence>MTLYEWAQQVDTELGLPDGPGTTKADVDLILDLAKDAAHSVARPAAPLTTYLLGIAVGKGADPVEAAAAISRLALAQGDAESTT</sequence>
<dbReference type="EMBL" id="PYGA01000011">
    <property type="protein sequence ID" value="PSK96593.1"/>
    <property type="molecule type" value="Genomic_DNA"/>
</dbReference>
<comment type="caution">
    <text evidence="2">The sequence shown here is derived from an EMBL/GenBank/DDBJ whole genome shotgun (WGS) entry which is preliminary data.</text>
</comment>
<name>A0A2P8DHB6_9ACTN</name>
<feature type="domain" description="DUF6457" evidence="1">
    <location>
        <begin position="2"/>
        <end position="77"/>
    </location>
</feature>
<organism evidence="2 3">
    <name type="scientific">Murinocardiopsis flavida</name>
    <dbReference type="NCBI Taxonomy" id="645275"/>
    <lineage>
        <taxon>Bacteria</taxon>
        <taxon>Bacillati</taxon>
        <taxon>Actinomycetota</taxon>
        <taxon>Actinomycetes</taxon>
        <taxon>Streptosporangiales</taxon>
        <taxon>Nocardiopsidaceae</taxon>
        <taxon>Murinocardiopsis</taxon>
    </lineage>
</organism>
<dbReference type="Proteomes" id="UP000240542">
    <property type="component" value="Unassembled WGS sequence"/>
</dbReference>
<dbReference type="InterPro" id="IPR045598">
    <property type="entry name" value="DUF6457"/>
</dbReference>
<protein>
    <recommendedName>
        <fullName evidence="1">DUF6457 domain-containing protein</fullName>
    </recommendedName>
</protein>
<gene>
    <name evidence="2" type="ORF">CLV63_111189</name>
</gene>
<evidence type="ECO:0000313" key="3">
    <source>
        <dbReference type="Proteomes" id="UP000240542"/>
    </source>
</evidence>
<dbReference type="RefSeq" id="WP_106583957.1">
    <property type="nucleotide sequence ID" value="NZ_PYGA01000011.1"/>
</dbReference>
<dbReference type="OrthoDB" id="4735656at2"/>
<dbReference type="Pfam" id="PF20058">
    <property type="entry name" value="DUF6457"/>
    <property type="match status" value="1"/>
</dbReference>
<dbReference type="AlphaFoldDB" id="A0A2P8DHB6"/>